<dbReference type="InterPro" id="IPR002139">
    <property type="entry name" value="Ribo/fructo_kinase"/>
</dbReference>
<reference evidence="8 9" key="1">
    <citation type="submission" date="2019-03" db="EMBL/GenBank/DDBJ databases">
        <title>Genomics of glacier-inhabiting Cryobacterium strains.</title>
        <authorList>
            <person name="Liu Q."/>
            <person name="Xin Y.-H."/>
        </authorList>
    </citation>
    <scope>NUCLEOTIDE SEQUENCE [LARGE SCALE GENOMIC DNA]</scope>
    <source>
        <strain evidence="8 9">Sr59</strain>
    </source>
</reference>
<dbReference type="PROSITE" id="PS00584">
    <property type="entry name" value="PFKB_KINASES_2"/>
    <property type="match status" value="1"/>
</dbReference>
<name>A0A4R9BM04_9MICO</name>
<dbReference type="PRINTS" id="PR00990">
    <property type="entry name" value="RIBOKINASE"/>
</dbReference>
<proteinExistence type="inferred from homology"/>
<keyword evidence="2 6" id="KW-0808">Transferase</keyword>
<dbReference type="GO" id="GO:0008865">
    <property type="term" value="F:fructokinase activity"/>
    <property type="evidence" value="ECO:0007669"/>
    <property type="project" value="UniProtKB-ARBA"/>
</dbReference>
<dbReference type="GO" id="GO:0005524">
    <property type="term" value="F:ATP binding"/>
    <property type="evidence" value="ECO:0007669"/>
    <property type="project" value="UniProtKB-KW"/>
</dbReference>
<evidence type="ECO:0000313" key="8">
    <source>
        <dbReference type="EMBL" id="TFD87177.1"/>
    </source>
</evidence>
<feature type="domain" description="Carbohydrate kinase PfkB" evidence="7">
    <location>
        <begin position="9"/>
        <end position="306"/>
    </location>
</feature>
<evidence type="ECO:0000313" key="9">
    <source>
        <dbReference type="Proteomes" id="UP000298468"/>
    </source>
</evidence>
<dbReference type="PANTHER" id="PTHR43085">
    <property type="entry name" value="HEXOKINASE FAMILY MEMBER"/>
    <property type="match status" value="1"/>
</dbReference>
<dbReference type="RefSeq" id="WP_134641660.1">
    <property type="nucleotide sequence ID" value="NZ_SOHM01000031.1"/>
</dbReference>
<sequence length="324" mass="33555">MSGVRGGGVVTLGETMALMSSDTWGPLQHSRAMTMGIGGSESNVAIALRRLGLDVTWIGRVGEDSLGDLVAREISAEGVSVRAIRDPDAQTGVMIKERRTSRQTRVWYYRSGSAGSRLCPADIDPVTIRSAALLHVTGITPALSASAADATFTAVNLAREAGVPVSFDLNYRSKLWSAAEARAVYRRLIPLADLVFAGDGEAEVALGDGTPALGVGGMALAHRLVDAGAGQAIVKLGEHGAVAVVDGVEYQRSAIAVEPLDTVGAGDGFVAGYLAEYLAGESVADCLTTAVTVGAYACLVPGDWEGMPRRSELATLAATEPVSR</sequence>
<dbReference type="AlphaFoldDB" id="A0A4R9BM04"/>
<evidence type="ECO:0000256" key="1">
    <source>
        <dbReference type="ARBA" id="ARBA00010688"/>
    </source>
</evidence>
<evidence type="ECO:0000256" key="5">
    <source>
        <dbReference type="ARBA" id="ARBA00022840"/>
    </source>
</evidence>
<keyword evidence="5" id="KW-0067">ATP-binding</keyword>
<dbReference type="Gene3D" id="3.40.1190.20">
    <property type="match status" value="1"/>
</dbReference>
<dbReference type="Pfam" id="PF00294">
    <property type="entry name" value="PfkB"/>
    <property type="match status" value="1"/>
</dbReference>
<accession>A0A4R9BM04</accession>
<dbReference type="Proteomes" id="UP000298468">
    <property type="component" value="Unassembled WGS sequence"/>
</dbReference>
<evidence type="ECO:0000256" key="4">
    <source>
        <dbReference type="ARBA" id="ARBA00022777"/>
    </source>
</evidence>
<protein>
    <submittedName>
        <fullName evidence="8">Sugar kinase</fullName>
    </submittedName>
</protein>
<dbReference type="SUPFAM" id="SSF53613">
    <property type="entry name" value="Ribokinase-like"/>
    <property type="match status" value="1"/>
</dbReference>
<evidence type="ECO:0000256" key="2">
    <source>
        <dbReference type="ARBA" id="ARBA00022679"/>
    </source>
</evidence>
<evidence type="ECO:0000256" key="6">
    <source>
        <dbReference type="RuleBase" id="RU003704"/>
    </source>
</evidence>
<keyword evidence="4 6" id="KW-0418">Kinase</keyword>
<organism evidence="8 9">
    <name type="scientific">Cryobacterium lactosi</name>
    <dbReference type="NCBI Taxonomy" id="1259202"/>
    <lineage>
        <taxon>Bacteria</taxon>
        <taxon>Bacillati</taxon>
        <taxon>Actinomycetota</taxon>
        <taxon>Actinomycetes</taxon>
        <taxon>Micrococcales</taxon>
        <taxon>Microbacteriaceae</taxon>
        <taxon>Cryobacterium</taxon>
    </lineage>
</organism>
<dbReference type="EMBL" id="SOHM01000031">
    <property type="protein sequence ID" value="TFD87177.1"/>
    <property type="molecule type" value="Genomic_DNA"/>
</dbReference>
<keyword evidence="3" id="KW-0547">Nucleotide-binding</keyword>
<evidence type="ECO:0000259" key="7">
    <source>
        <dbReference type="Pfam" id="PF00294"/>
    </source>
</evidence>
<dbReference type="InterPro" id="IPR011611">
    <property type="entry name" value="PfkB_dom"/>
</dbReference>
<dbReference type="OrthoDB" id="9808601at2"/>
<gene>
    <name evidence="8" type="ORF">E3T61_15185</name>
</gene>
<dbReference type="InterPro" id="IPR050306">
    <property type="entry name" value="PfkB_Carbo_kinase"/>
</dbReference>
<keyword evidence="9" id="KW-1185">Reference proteome</keyword>
<evidence type="ECO:0000256" key="3">
    <source>
        <dbReference type="ARBA" id="ARBA00022741"/>
    </source>
</evidence>
<dbReference type="InterPro" id="IPR002173">
    <property type="entry name" value="Carboh/pur_kinase_PfkB_CS"/>
</dbReference>
<comment type="similarity">
    <text evidence="1 6">Belongs to the carbohydrate kinase PfkB family.</text>
</comment>
<dbReference type="PANTHER" id="PTHR43085:SF1">
    <property type="entry name" value="PSEUDOURIDINE KINASE-RELATED"/>
    <property type="match status" value="1"/>
</dbReference>
<dbReference type="GO" id="GO:0006000">
    <property type="term" value="P:fructose metabolic process"/>
    <property type="evidence" value="ECO:0007669"/>
    <property type="project" value="UniProtKB-ARBA"/>
</dbReference>
<comment type="caution">
    <text evidence="8">The sequence shown here is derived from an EMBL/GenBank/DDBJ whole genome shotgun (WGS) entry which is preliminary data.</text>
</comment>
<dbReference type="CDD" id="cd01166">
    <property type="entry name" value="KdgK"/>
    <property type="match status" value="1"/>
</dbReference>
<dbReference type="InterPro" id="IPR029056">
    <property type="entry name" value="Ribokinase-like"/>
</dbReference>